<feature type="domain" description="G-protein coupled receptors family 1 profile" evidence="9">
    <location>
        <begin position="80"/>
        <end position="294"/>
    </location>
</feature>
<keyword evidence="2 8" id="KW-0812">Transmembrane</keyword>
<keyword evidence="11" id="KW-1185">Reference proteome</keyword>
<evidence type="ECO:0000256" key="1">
    <source>
        <dbReference type="ARBA" id="ARBA00004141"/>
    </source>
</evidence>
<keyword evidence="4" id="KW-0297">G-protein coupled receptor</keyword>
<reference evidence="10" key="2">
    <citation type="submission" date="2025-09" db="UniProtKB">
        <authorList>
            <consortium name="Ensembl"/>
        </authorList>
    </citation>
    <scope>IDENTIFICATION</scope>
</reference>
<evidence type="ECO:0000256" key="8">
    <source>
        <dbReference type="SAM" id="Phobius"/>
    </source>
</evidence>
<evidence type="ECO:0000259" key="9">
    <source>
        <dbReference type="PROSITE" id="PS50262"/>
    </source>
</evidence>
<dbReference type="AlphaFoldDB" id="A0A8C6I904"/>
<keyword evidence="3 8" id="KW-1133">Transmembrane helix</keyword>
<keyword evidence="6" id="KW-0675">Receptor</keyword>
<feature type="transmembrane region" description="Helical" evidence="8">
    <location>
        <begin position="237"/>
        <end position="260"/>
    </location>
</feature>
<feature type="transmembrane region" description="Helical" evidence="8">
    <location>
        <begin position="175"/>
        <end position="201"/>
    </location>
</feature>
<name>A0A8C6I904_MUSSI</name>
<organism evidence="10 11">
    <name type="scientific">Mus spicilegus</name>
    <name type="common">Mound-building mouse</name>
    <dbReference type="NCBI Taxonomy" id="10103"/>
    <lineage>
        <taxon>Eukaryota</taxon>
        <taxon>Metazoa</taxon>
        <taxon>Chordata</taxon>
        <taxon>Craniata</taxon>
        <taxon>Vertebrata</taxon>
        <taxon>Euteleostomi</taxon>
        <taxon>Mammalia</taxon>
        <taxon>Eutheria</taxon>
        <taxon>Euarchontoglires</taxon>
        <taxon>Glires</taxon>
        <taxon>Rodentia</taxon>
        <taxon>Myomorpha</taxon>
        <taxon>Muroidea</taxon>
        <taxon>Muridae</taxon>
        <taxon>Murinae</taxon>
        <taxon>Mus</taxon>
        <taxon>Mus</taxon>
    </lineage>
</organism>
<evidence type="ECO:0000256" key="3">
    <source>
        <dbReference type="ARBA" id="ARBA00022989"/>
    </source>
</evidence>
<reference evidence="10" key="1">
    <citation type="submission" date="2025-08" db="UniProtKB">
        <authorList>
            <consortium name="Ensembl"/>
        </authorList>
    </citation>
    <scope>IDENTIFICATION</scope>
</reference>
<evidence type="ECO:0000256" key="2">
    <source>
        <dbReference type="ARBA" id="ARBA00022692"/>
    </source>
</evidence>
<accession>A0A8C6I904</accession>
<dbReference type="PANTHER" id="PTHR11334:SF36">
    <property type="entry name" value="MAS-RELATED G-PROTEIN COUPLED RECEPTOR MEMBER B4-RELATED"/>
    <property type="match status" value="1"/>
</dbReference>
<feature type="transmembrane region" description="Helical" evidence="8">
    <location>
        <begin position="68"/>
        <end position="90"/>
    </location>
</feature>
<dbReference type="SUPFAM" id="SSF81321">
    <property type="entry name" value="Family A G protein-coupled receptor-like"/>
    <property type="match status" value="1"/>
</dbReference>
<protein>
    <recommendedName>
        <fullName evidence="9">G-protein coupled receptors family 1 profile domain-containing protein</fullName>
    </recommendedName>
</protein>
<dbReference type="PANTHER" id="PTHR11334">
    <property type="entry name" value="MAS-RELATED G-PROTEIN COUPLED RECEPTOR"/>
    <property type="match status" value="1"/>
</dbReference>
<proteinExistence type="predicted"/>
<keyword evidence="7" id="KW-0807">Transducer</keyword>
<evidence type="ECO:0000256" key="6">
    <source>
        <dbReference type="ARBA" id="ARBA00023170"/>
    </source>
</evidence>
<feature type="transmembrane region" description="Helical" evidence="8">
    <location>
        <begin position="129"/>
        <end position="154"/>
    </location>
</feature>
<comment type="subcellular location">
    <subcellularLocation>
        <location evidence="1">Membrane</location>
        <topology evidence="1">Multi-pass membrane protein</topology>
    </subcellularLocation>
</comment>
<dbReference type="InterPro" id="IPR017452">
    <property type="entry name" value="GPCR_Rhodpsn_7TM"/>
</dbReference>
<dbReference type="Proteomes" id="UP000694415">
    <property type="component" value="Unplaced"/>
</dbReference>
<evidence type="ECO:0000313" key="10">
    <source>
        <dbReference type="Ensembl" id="ENSMSIP00000032430.1"/>
    </source>
</evidence>
<dbReference type="Gene3D" id="1.20.1070.10">
    <property type="entry name" value="Rhodopsin 7-helix transmembrane proteins"/>
    <property type="match status" value="1"/>
</dbReference>
<dbReference type="PRINTS" id="PR00237">
    <property type="entry name" value="GPCRRHODOPSN"/>
</dbReference>
<evidence type="ECO:0000313" key="11">
    <source>
        <dbReference type="Proteomes" id="UP000694415"/>
    </source>
</evidence>
<feature type="transmembrane region" description="Helical" evidence="8">
    <location>
        <begin position="207"/>
        <end position="225"/>
    </location>
</feature>
<keyword evidence="5 8" id="KW-0472">Membrane</keyword>
<dbReference type="GeneTree" id="ENSGT01030000234639"/>
<evidence type="ECO:0000256" key="5">
    <source>
        <dbReference type="ARBA" id="ARBA00023136"/>
    </source>
</evidence>
<dbReference type="InterPro" id="IPR000276">
    <property type="entry name" value="GPCR_Rhodpsn"/>
</dbReference>
<evidence type="ECO:0000256" key="4">
    <source>
        <dbReference type="ARBA" id="ARBA00023040"/>
    </source>
</evidence>
<dbReference type="PRINTS" id="PR02108">
    <property type="entry name" value="MRGPCRFAMILY"/>
</dbReference>
<feature type="transmembrane region" description="Helical" evidence="8">
    <location>
        <begin position="275"/>
        <end position="296"/>
    </location>
</feature>
<dbReference type="InterPro" id="IPR026234">
    <property type="entry name" value="MRGPCRFAMILY"/>
</dbReference>
<dbReference type="FunFam" id="1.20.1070.10:FF:000140">
    <property type="entry name" value="Mas-related G-protein coupled receptor member X2"/>
    <property type="match status" value="1"/>
</dbReference>
<sequence length="330" mass="37481">MSAPDSLLTFLHSPIIEYHRFISLFLCRNASGNFLSMDLTTLYWNTSNTTLNSSYYTNHLSCFTTLNFLTVIIAVLGLAGNALVLWLLAFHLHRNAFSVYVLNLAGADFLQLCMQIVISLECFLPINVILYIVSLIVFMIAYIAGLCMIAAISAERCLSAMWPIWYHCQRPRHTSAIMCALIWVFFILLSLLVVLGCGVLFSYEFYLVLSVVSSVSNLSLFVKMICGSHRIPVTRFYVTIALTFMVFIFFGLPIGIYMFLLPMFKEFRYIVSYDIAKVIIFLSCVNNCANPVIYFLMGSVRHSSLQCQNLKQLLQRALGPSQRSWELETV</sequence>
<dbReference type="Ensembl" id="ENSMSIT00000040920.1">
    <property type="protein sequence ID" value="ENSMSIP00000032430.1"/>
    <property type="gene ID" value="ENSMSIG00000027191.1"/>
</dbReference>
<feature type="transmembrane region" description="Helical" evidence="8">
    <location>
        <begin position="97"/>
        <end position="117"/>
    </location>
</feature>
<evidence type="ECO:0000256" key="7">
    <source>
        <dbReference type="ARBA" id="ARBA00023224"/>
    </source>
</evidence>
<dbReference type="GO" id="GO:0005886">
    <property type="term" value="C:plasma membrane"/>
    <property type="evidence" value="ECO:0007669"/>
    <property type="project" value="TreeGrafter"/>
</dbReference>
<dbReference type="GO" id="GO:0004930">
    <property type="term" value="F:G protein-coupled receptor activity"/>
    <property type="evidence" value="ECO:0007669"/>
    <property type="project" value="UniProtKB-KW"/>
</dbReference>
<dbReference type="PROSITE" id="PS50262">
    <property type="entry name" value="G_PROTEIN_RECEP_F1_2"/>
    <property type="match status" value="1"/>
</dbReference>
<dbReference type="Pfam" id="PF00001">
    <property type="entry name" value="7tm_1"/>
    <property type="match status" value="1"/>
</dbReference>